<dbReference type="InterPro" id="IPR019775">
    <property type="entry name" value="WD40_repeat_CS"/>
</dbReference>
<dbReference type="InterPro" id="IPR036322">
    <property type="entry name" value="WD40_repeat_dom_sf"/>
</dbReference>
<name>A0A7D9D226_DEKBR</name>
<accession>A0A7D9D226</accession>
<evidence type="ECO:0000256" key="2">
    <source>
        <dbReference type="ARBA" id="ARBA00022737"/>
    </source>
</evidence>
<dbReference type="SUPFAM" id="SSF50978">
    <property type="entry name" value="WD40 repeat-like"/>
    <property type="match status" value="1"/>
</dbReference>
<dbReference type="Proteomes" id="UP000478008">
    <property type="component" value="Unassembled WGS sequence"/>
</dbReference>
<keyword evidence="2" id="KW-0677">Repeat</keyword>
<gene>
    <name evidence="4" type="ORF">DEBR0S8_00606G</name>
</gene>
<dbReference type="OMA" id="KSISMWE"/>
<dbReference type="PROSITE" id="PS50294">
    <property type="entry name" value="WD_REPEATS_REGION"/>
    <property type="match status" value="1"/>
</dbReference>
<organism evidence="4 5">
    <name type="scientific">Dekkera bruxellensis</name>
    <name type="common">Brettanomyces custersii</name>
    <dbReference type="NCBI Taxonomy" id="5007"/>
    <lineage>
        <taxon>Eukaryota</taxon>
        <taxon>Fungi</taxon>
        <taxon>Dikarya</taxon>
        <taxon>Ascomycota</taxon>
        <taxon>Saccharomycotina</taxon>
        <taxon>Pichiomycetes</taxon>
        <taxon>Pichiales</taxon>
        <taxon>Pichiaceae</taxon>
        <taxon>Brettanomyces</taxon>
    </lineage>
</organism>
<dbReference type="PANTHER" id="PTHR22838:SF0">
    <property type="entry name" value="WD REPEAT-CONTAINING PROTEIN 26"/>
    <property type="match status" value="1"/>
</dbReference>
<dbReference type="GO" id="GO:0043161">
    <property type="term" value="P:proteasome-mediated ubiquitin-dependent protein catabolic process"/>
    <property type="evidence" value="ECO:0007669"/>
    <property type="project" value="TreeGrafter"/>
</dbReference>
<dbReference type="EMBL" id="CABFWN010000008">
    <property type="protein sequence ID" value="VUG20390.1"/>
    <property type="molecule type" value="Genomic_DNA"/>
</dbReference>
<dbReference type="PROSITE" id="PS50082">
    <property type="entry name" value="WD_REPEATS_2"/>
    <property type="match status" value="2"/>
</dbReference>
<dbReference type="GO" id="GO:0034657">
    <property type="term" value="C:GID complex"/>
    <property type="evidence" value="ECO:0007669"/>
    <property type="project" value="TreeGrafter"/>
</dbReference>
<dbReference type="PANTHER" id="PTHR22838">
    <property type="entry name" value="WD REPEAT PROTEIN 26-RELATED"/>
    <property type="match status" value="1"/>
</dbReference>
<dbReference type="InterPro" id="IPR015943">
    <property type="entry name" value="WD40/YVTN_repeat-like_dom_sf"/>
</dbReference>
<keyword evidence="1 3" id="KW-0853">WD repeat</keyword>
<keyword evidence="5" id="KW-1185">Reference proteome</keyword>
<dbReference type="Pfam" id="PF00400">
    <property type="entry name" value="WD40"/>
    <property type="match status" value="4"/>
</dbReference>
<dbReference type="PROSITE" id="PS00678">
    <property type="entry name" value="WD_REPEATS_1"/>
    <property type="match status" value="1"/>
</dbReference>
<feature type="repeat" description="WD" evidence="3">
    <location>
        <begin position="325"/>
        <end position="366"/>
    </location>
</feature>
<evidence type="ECO:0000256" key="3">
    <source>
        <dbReference type="PROSITE-ProRule" id="PRU00221"/>
    </source>
</evidence>
<feature type="repeat" description="WD" evidence="3">
    <location>
        <begin position="282"/>
        <end position="323"/>
    </location>
</feature>
<evidence type="ECO:0000313" key="5">
    <source>
        <dbReference type="Proteomes" id="UP000478008"/>
    </source>
</evidence>
<evidence type="ECO:0000313" key="4">
    <source>
        <dbReference type="EMBL" id="VUG20390.1"/>
    </source>
</evidence>
<sequence>MCARHVKKQTPSKACTKLLNEAILPHSEVNNAQIVKIIIQYFQELGTPEFQKLAKDISSTCGIIPNNKSYTELSKLIISNPSECDLAEESTMRKVQEIIETIKETKKAESGLKCLSSKMTHETVEALIYKHLFLEALYIDKNSTRALSILRRIQETDDDLKGQLSKLLLDSPKDSQVRRENDISYKQLLDRLDWEVGGDITCSRRTLLHEIRNWLPTLETADPHRLPVLMDKALKYKHMQDPYFYPPIDHCNETIELFRDCKSLLSREERLDRLPIHIKQTLEEHKDEIWYVCYSNNGKYLATGSVDHDIIIYNADDGYSVFRRLVGHSGSIVYLSWSFDDEKLISTSFDQTVRIWDVNTTQCRTLPNQNFFKSYIRIWPAEFVGSNYDFVFGSPDKELAIFDGEGYVLHDFGTEYRIDDITVLSKDLMVAITHSFDILLVRITSSKYEILNTIHVGMRMTAVSHAPNDSTHFLVSAKPDELQVWNVADPLIPYVENKYYGFEGSDFVIRSCLFDEYLVLSGSDNGRIYVWNRKLGNLITTLPGHKSLVNCIASRPNPDNTRSSCEWASGGDDAKVLIWGYNK</sequence>
<dbReference type="AlphaFoldDB" id="A0A7D9D226"/>
<dbReference type="SMART" id="SM00320">
    <property type="entry name" value="WD40"/>
    <property type="match status" value="5"/>
</dbReference>
<proteinExistence type="predicted"/>
<evidence type="ECO:0000256" key="1">
    <source>
        <dbReference type="ARBA" id="ARBA00022574"/>
    </source>
</evidence>
<dbReference type="InterPro" id="IPR051350">
    <property type="entry name" value="WD_repeat-ST_regulator"/>
</dbReference>
<dbReference type="InterPro" id="IPR001680">
    <property type="entry name" value="WD40_rpt"/>
</dbReference>
<reference evidence="4 5" key="1">
    <citation type="submission" date="2019-07" db="EMBL/GenBank/DDBJ databases">
        <authorList>
            <person name="Friedrich A."/>
            <person name="Schacherer J."/>
        </authorList>
    </citation>
    <scope>NUCLEOTIDE SEQUENCE [LARGE SCALE GENOMIC DNA]</scope>
</reference>
<protein>
    <submittedName>
        <fullName evidence="4">DEBR0S8_00606g1_1</fullName>
    </submittedName>
</protein>
<dbReference type="Gene3D" id="2.130.10.10">
    <property type="entry name" value="YVTN repeat-like/Quinoprotein amine dehydrogenase"/>
    <property type="match status" value="2"/>
</dbReference>